<dbReference type="PANTHER" id="PTHR10819">
    <property type="entry name" value="PHOSPHOTRIESTERASE-RELATED"/>
    <property type="match status" value="1"/>
</dbReference>
<gene>
    <name evidence="4" type="ORF">ACFYXQ_30630</name>
</gene>
<proteinExistence type="inferred from homology"/>
<keyword evidence="5" id="KW-1185">Reference proteome</keyword>
<dbReference type="InterPro" id="IPR001559">
    <property type="entry name" value="Phosphotriesterase"/>
</dbReference>
<comment type="similarity">
    <text evidence="3">Belongs to the metallo-dependent hydrolases superfamily. Phosphotriesterase family.</text>
</comment>
<dbReference type="InterPro" id="IPR017947">
    <property type="entry name" value="AryldialkylPase_Zn-BS"/>
</dbReference>
<dbReference type="PROSITE" id="PS51347">
    <property type="entry name" value="PHOSPHOTRIESTERASE_2"/>
    <property type="match status" value="1"/>
</dbReference>
<keyword evidence="1" id="KW-0479">Metal-binding</keyword>
<comment type="caution">
    <text evidence="4">The sequence shown here is derived from an EMBL/GenBank/DDBJ whole genome shotgun (WGS) entry which is preliminary data.</text>
</comment>
<dbReference type="RefSeq" id="WP_040824802.1">
    <property type="nucleotide sequence ID" value="NZ_JBIAQY010000012.1"/>
</dbReference>
<evidence type="ECO:0000313" key="4">
    <source>
        <dbReference type="EMBL" id="MFF3572145.1"/>
    </source>
</evidence>
<dbReference type="Gene3D" id="3.20.20.140">
    <property type="entry name" value="Metal-dependent hydrolases"/>
    <property type="match status" value="1"/>
</dbReference>
<protein>
    <submittedName>
        <fullName evidence="4">Phosphotriesterase</fullName>
    </submittedName>
</protein>
<dbReference type="InterPro" id="IPR032466">
    <property type="entry name" value="Metal_Hydrolase"/>
</dbReference>
<evidence type="ECO:0000313" key="5">
    <source>
        <dbReference type="Proteomes" id="UP001601992"/>
    </source>
</evidence>
<dbReference type="SUPFAM" id="SSF51556">
    <property type="entry name" value="Metallo-dependent hydrolases"/>
    <property type="match status" value="1"/>
</dbReference>
<dbReference type="Pfam" id="PF02126">
    <property type="entry name" value="PTE"/>
    <property type="match status" value="1"/>
</dbReference>
<sequence length="354" mass="38218">MSAALTGKTVMSVTGPVAATALGVTLPHEHLIANAGTQWIYPSDADSLAKYTQPYRAELHGAVQLEPFSYRSAMRQLDFGVAREELAGFAAVGGTTVVDLGIPGYGRDPQALRALAELTGVTVVMGCGEYVEHSHSPYVRHCSAEVIRDVLLEEINDGAGATGVRPGVIGEIGTGNPATEDERKVVRGAALAQLESGLALNIHRTIYPDPLATLPVIDEVLALGVDPAKLIISHCDERPEPEFAFEVARRGCWVELDTWGMEQWASSARRGGEYPLRSFDHHRIDLLLSLLDAGFGGQLLVSHDIAMKPQFTHYGGWGLSHLFSNIRPRLLARGVDERQFDELTIINPALAIVS</sequence>
<dbReference type="Proteomes" id="UP001601992">
    <property type="component" value="Unassembled WGS sequence"/>
</dbReference>
<name>A0ABW6S772_9NOCA</name>
<evidence type="ECO:0000256" key="2">
    <source>
        <dbReference type="ARBA" id="ARBA00022801"/>
    </source>
</evidence>
<reference evidence="4 5" key="1">
    <citation type="submission" date="2024-10" db="EMBL/GenBank/DDBJ databases">
        <title>The Natural Products Discovery Center: Release of the First 8490 Sequenced Strains for Exploring Actinobacteria Biosynthetic Diversity.</title>
        <authorList>
            <person name="Kalkreuter E."/>
            <person name="Kautsar S.A."/>
            <person name="Yang D."/>
            <person name="Bader C.D."/>
            <person name="Teijaro C.N."/>
            <person name="Fluegel L."/>
            <person name="Davis C.M."/>
            <person name="Simpson J.R."/>
            <person name="Lauterbach L."/>
            <person name="Steele A.D."/>
            <person name="Gui C."/>
            <person name="Meng S."/>
            <person name="Li G."/>
            <person name="Viehrig K."/>
            <person name="Ye F."/>
            <person name="Su P."/>
            <person name="Kiefer A.F."/>
            <person name="Nichols A."/>
            <person name="Cepeda A.J."/>
            <person name="Yan W."/>
            <person name="Fan B."/>
            <person name="Jiang Y."/>
            <person name="Adhikari A."/>
            <person name="Zheng C.-J."/>
            <person name="Schuster L."/>
            <person name="Cowan T.M."/>
            <person name="Smanski M.J."/>
            <person name="Chevrette M.G."/>
            <person name="De Carvalho L.P.S."/>
            <person name="Shen B."/>
        </authorList>
    </citation>
    <scope>NUCLEOTIDE SEQUENCE [LARGE SCALE GENOMIC DNA]</scope>
    <source>
        <strain evidence="4 5">NPDC002593</strain>
    </source>
</reference>
<dbReference type="PROSITE" id="PS01322">
    <property type="entry name" value="PHOSPHOTRIESTERASE_1"/>
    <property type="match status" value="1"/>
</dbReference>
<dbReference type="PANTHER" id="PTHR10819:SF3">
    <property type="entry name" value="PHOSPHOTRIESTERASE-RELATED PROTEIN"/>
    <property type="match status" value="1"/>
</dbReference>
<accession>A0ABW6S772</accession>
<evidence type="ECO:0000256" key="1">
    <source>
        <dbReference type="ARBA" id="ARBA00022723"/>
    </source>
</evidence>
<keyword evidence="2" id="KW-0378">Hydrolase</keyword>
<evidence type="ECO:0000256" key="3">
    <source>
        <dbReference type="PROSITE-ProRule" id="PRU00679"/>
    </source>
</evidence>
<comment type="caution">
    <text evidence="3">Lacks conserved residue(s) required for the propagation of feature annotation.</text>
</comment>
<organism evidence="4 5">
    <name type="scientific">Nocardia jiangxiensis</name>
    <dbReference type="NCBI Taxonomy" id="282685"/>
    <lineage>
        <taxon>Bacteria</taxon>
        <taxon>Bacillati</taxon>
        <taxon>Actinomycetota</taxon>
        <taxon>Actinomycetes</taxon>
        <taxon>Mycobacteriales</taxon>
        <taxon>Nocardiaceae</taxon>
        <taxon>Nocardia</taxon>
    </lineage>
</organism>
<dbReference type="EMBL" id="JBIAQY010000012">
    <property type="protein sequence ID" value="MFF3572145.1"/>
    <property type="molecule type" value="Genomic_DNA"/>
</dbReference>